<dbReference type="RefSeq" id="WP_367780898.1">
    <property type="nucleotide sequence ID" value="NZ_JBFMIA010000049.1"/>
</dbReference>
<dbReference type="InterPro" id="IPR025164">
    <property type="entry name" value="Toastrack_DUF4097"/>
</dbReference>
<name>A0ABV3Q8G9_9BACL</name>
<keyword evidence="4" id="KW-1185">Reference proteome</keyword>
<protein>
    <submittedName>
        <fullName evidence="3">DUF4097 family beta strand repeat-containing protein</fullName>
    </submittedName>
</protein>
<dbReference type="Pfam" id="PF13349">
    <property type="entry name" value="DUF4097"/>
    <property type="match status" value="1"/>
</dbReference>
<keyword evidence="1" id="KW-0472">Membrane</keyword>
<evidence type="ECO:0000313" key="4">
    <source>
        <dbReference type="Proteomes" id="UP001556040"/>
    </source>
</evidence>
<reference evidence="3 4" key="1">
    <citation type="journal article" date="1979" name="Int. J. Syst. Evol. Microbiol.">
        <title>Bacillus globisporus subsp. marinus subsp. nov.</title>
        <authorList>
            <person name="Liu H."/>
        </authorList>
    </citation>
    <scope>NUCLEOTIDE SEQUENCE [LARGE SCALE GENOMIC DNA]</scope>
    <source>
        <strain evidence="3 4">DSM 1297</strain>
    </source>
</reference>
<dbReference type="Proteomes" id="UP001556040">
    <property type="component" value="Unassembled WGS sequence"/>
</dbReference>
<keyword evidence="1" id="KW-0812">Transmembrane</keyword>
<evidence type="ECO:0000259" key="2">
    <source>
        <dbReference type="Pfam" id="PF13349"/>
    </source>
</evidence>
<gene>
    <name evidence="3" type="ORF">AB1471_16740</name>
</gene>
<proteinExistence type="predicted"/>
<feature type="domain" description="DUF4097" evidence="2">
    <location>
        <begin position="128"/>
        <end position="216"/>
    </location>
</feature>
<comment type="caution">
    <text evidence="3">The sequence shown here is derived from an EMBL/GenBank/DDBJ whole genome shotgun (WGS) entry which is preliminary data.</text>
</comment>
<feature type="transmembrane region" description="Helical" evidence="1">
    <location>
        <begin position="7"/>
        <end position="27"/>
    </location>
</feature>
<evidence type="ECO:0000256" key="1">
    <source>
        <dbReference type="SAM" id="Phobius"/>
    </source>
</evidence>
<accession>A0ABV3Q8G9</accession>
<sequence>MNSKKIFTIAIILIGISIVGNVVLFSLDQSPFNLTNINHKESISASNISTIDIDSDTVNVTIVPYDGTNIDVQLKGTAEKKSEDDVQLLVNEGASELTIEAREKRKVRLFTINSGIFELIVKLPRTDFERLEVKAQVGNISIDEQTVNQSNLITKVGNIHVKNLQGEVDATTEVGNINLQLENILHDIVATTEVGNVSVKTAEVPESLETDLNRSIGKQTVELPSDLGGGGPLVRLKTEVGNLFLGVDGQ</sequence>
<evidence type="ECO:0000313" key="3">
    <source>
        <dbReference type="EMBL" id="MEW9503413.1"/>
    </source>
</evidence>
<organism evidence="3 4">
    <name type="scientific">Jeotgalibacillus marinus</name>
    <dbReference type="NCBI Taxonomy" id="86667"/>
    <lineage>
        <taxon>Bacteria</taxon>
        <taxon>Bacillati</taxon>
        <taxon>Bacillota</taxon>
        <taxon>Bacilli</taxon>
        <taxon>Bacillales</taxon>
        <taxon>Caryophanaceae</taxon>
        <taxon>Jeotgalibacillus</taxon>
    </lineage>
</organism>
<dbReference type="EMBL" id="JBFMIA010000049">
    <property type="protein sequence ID" value="MEW9503413.1"/>
    <property type="molecule type" value="Genomic_DNA"/>
</dbReference>
<keyword evidence="1" id="KW-1133">Transmembrane helix</keyword>